<dbReference type="Pfam" id="PF13413">
    <property type="entry name" value="HTH_25"/>
    <property type="match status" value="1"/>
</dbReference>
<evidence type="ECO:0000256" key="1">
    <source>
        <dbReference type="SAM" id="MobiDB-lite"/>
    </source>
</evidence>
<feature type="compositionally biased region" description="Acidic residues" evidence="1">
    <location>
        <begin position="232"/>
        <end position="245"/>
    </location>
</feature>
<dbReference type="GO" id="GO:0003677">
    <property type="term" value="F:DNA binding"/>
    <property type="evidence" value="ECO:0007669"/>
    <property type="project" value="InterPro"/>
</dbReference>
<gene>
    <name evidence="3" type="ORF">HELGO_WM8078</name>
</gene>
<dbReference type="Pfam" id="PF13464">
    <property type="entry name" value="RodZ_C"/>
    <property type="match status" value="1"/>
</dbReference>
<dbReference type="InterPro" id="IPR050400">
    <property type="entry name" value="Bact_Cytoskel_RodZ"/>
</dbReference>
<name>A0A6S6U6X1_9GAMM</name>
<organism evidence="3">
    <name type="scientific">uncultured Thiotrichaceae bacterium</name>
    <dbReference type="NCBI Taxonomy" id="298394"/>
    <lineage>
        <taxon>Bacteria</taxon>
        <taxon>Pseudomonadati</taxon>
        <taxon>Pseudomonadota</taxon>
        <taxon>Gammaproteobacteria</taxon>
        <taxon>Thiotrichales</taxon>
        <taxon>Thiotrichaceae</taxon>
        <taxon>environmental samples</taxon>
    </lineage>
</organism>
<feature type="region of interest" description="Disordered" evidence="1">
    <location>
        <begin position="179"/>
        <end position="281"/>
    </location>
</feature>
<reference evidence="3" key="1">
    <citation type="submission" date="2020-01" db="EMBL/GenBank/DDBJ databases">
        <authorList>
            <person name="Meier V. D."/>
            <person name="Meier V D."/>
        </authorList>
    </citation>
    <scope>NUCLEOTIDE SEQUENCE</scope>
    <source>
        <strain evidence="3">HLG_WM_MAG_07</strain>
    </source>
</reference>
<proteinExistence type="predicted"/>
<feature type="compositionally biased region" description="Polar residues" evidence="1">
    <location>
        <begin position="198"/>
        <end position="226"/>
    </location>
</feature>
<dbReference type="AlphaFoldDB" id="A0A6S6U6X1"/>
<dbReference type="EMBL" id="CACVAY010000129">
    <property type="protein sequence ID" value="CAA6826017.1"/>
    <property type="molecule type" value="Genomic_DNA"/>
</dbReference>
<dbReference type="PANTHER" id="PTHR34475:SF1">
    <property type="entry name" value="CYTOSKELETON PROTEIN RODZ"/>
    <property type="match status" value="1"/>
</dbReference>
<protein>
    <recommendedName>
        <fullName evidence="2">Cytoskeleton protein RodZ-like C-terminal domain-containing protein</fullName>
    </recommendedName>
</protein>
<feature type="domain" description="Cytoskeleton protein RodZ-like C-terminal" evidence="2">
    <location>
        <begin position="290"/>
        <end position="359"/>
    </location>
</feature>
<evidence type="ECO:0000313" key="3">
    <source>
        <dbReference type="EMBL" id="CAA6826017.1"/>
    </source>
</evidence>
<feature type="compositionally biased region" description="Low complexity" evidence="1">
    <location>
        <begin position="246"/>
        <end position="270"/>
    </location>
</feature>
<dbReference type="Gene3D" id="1.10.260.40">
    <property type="entry name" value="lambda repressor-like DNA-binding domains"/>
    <property type="match status" value="1"/>
</dbReference>
<dbReference type="InterPro" id="IPR010982">
    <property type="entry name" value="Lambda_DNA-bd_dom_sf"/>
</dbReference>
<dbReference type="PANTHER" id="PTHR34475">
    <property type="match status" value="1"/>
</dbReference>
<evidence type="ECO:0000259" key="2">
    <source>
        <dbReference type="Pfam" id="PF13464"/>
    </source>
</evidence>
<dbReference type="InterPro" id="IPR025194">
    <property type="entry name" value="RodZ-like_C"/>
</dbReference>
<sequence length="362" mass="39157">MSKDTGSDNTVENEAINTGSLGSLLQEYREQANLDIQSVAQALRLPVSAVEALENENFSELPEPPYVRGYLRSYARLADADPQQAITLYETIRGSDSNRQTRIPTAIENAHYSPKNPPQELISPFRFKMGLLSLGILGLIIFSMIPSVQEKAGNIWSSFSPDKEIQDVETTINTTISDNVAGNLPVSAPAPVEEPTDNTESQATDIATNTTTDSGNGTFNTTISDNATSESSTEEAVEQSPDTEPETTTSSTQNTVEDSSSVASSATTETPVENSDPTVEEANGATKLKLVFSDEVWIRINDGEGKRLFEALNPAGTEKELLFNKPLKFKIGNAQGMKLFVDGEETDISKYINGSIAKFGLE</sequence>
<accession>A0A6S6U6X1</accession>